<dbReference type="InterPro" id="IPR046848">
    <property type="entry name" value="E_motif"/>
</dbReference>
<dbReference type="Gene3D" id="1.25.40.10">
    <property type="entry name" value="Tetratricopeptide repeat domain"/>
    <property type="match status" value="3"/>
</dbReference>
<dbReference type="PANTHER" id="PTHR47926:SF396">
    <property type="entry name" value="PENTATRICOPEPTIDE REPEAT-CONTAINING PROTEIN"/>
    <property type="match status" value="1"/>
</dbReference>
<dbReference type="Pfam" id="PF14432">
    <property type="entry name" value="DYW_deaminase"/>
    <property type="match status" value="1"/>
</dbReference>
<dbReference type="Pfam" id="PF01535">
    <property type="entry name" value="PPR"/>
    <property type="match status" value="3"/>
</dbReference>
<proteinExistence type="predicted"/>
<feature type="repeat" description="PPR" evidence="2">
    <location>
        <begin position="150"/>
        <end position="184"/>
    </location>
</feature>
<name>A0ABR2MAN7_9ASPA</name>
<dbReference type="Pfam" id="PF20431">
    <property type="entry name" value="E_motif"/>
    <property type="match status" value="1"/>
</dbReference>
<dbReference type="InterPro" id="IPR046960">
    <property type="entry name" value="PPR_At4g14850-like_plant"/>
</dbReference>
<feature type="domain" description="DYW" evidence="3">
    <location>
        <begin position="567"/>
        <end position="659"/>
    </location>
</feature>
<evidence type="ECO:0000313" key="5">
    <source>
        <dbReference type="Proteomes" id="UP001412067"/>
    </source>
</evidence>
<dbReference type="InterPro" id="IPR002885">
    <property type="entry name" value="PPR_rpt"/>
</dbReference>
<dbReference type="NCBIfam" id="TIGR00756">
    <property type="entry name" value="PPR"/>
    <property type="match status" value="4"/>
</dbReference>
<keyword evidence="5" id="KW-1185">Reference proteome</keyword>
<evidence type="ECO:0000256" key="2">
    <source>
        <dbReference type="PROSITE-ProRule" id="PRU00708"/>
    </source>
</evidence>
<evidence type="ECO:0000259" key="3">
    <source>
        <dbReference type="Pfam" id="PF14432"/>
    </source>
</evidence>
<reference evidence="4 5" key="1">
    <citation type="journal article" date="2022" name="Nat. Plants">
        <title>Genomes of leafy and leafless Platanthera orchids illuminate the evolution of mycoheterotrophy.</title>
        <authorList>
            <person name="Li M.H."/>
            <person name="Liu K.W."/>
            <person name="Li Z."/>
            <person name="Lu H.C."/>
            <person name="Ye Q.L."/>
            <person name="Zhang D."/>
            <person name="Wang J.Y."/>
            <person name="Li Y.F."/>
            <person name="Zhong Z.M."/>
            <person name="Liu X."/>
            <person name="Yu X."/>
            <person name="Liu D.K."/>
            <person name="Tu X.D."/>
            <person name="Liu B."/>
            <person name="Hao Y."/>
            <person name="Liao X.Y."/>
            <person name="Jiang Y.T."/>
            <person name="Sun W.H."/>
            <person name="Chen J."/>
            <person name="Chen Y.Q."/>
            <person name="Ai Y."/>
            <person name="Zhai J.W."/>
            <person name="Wu S.S."/>
            <person name="Zhou Z."/>
            <person name="Hsiao Y.Y."/>
            <person name="Wu W.L."/>
            <person name="Chen Y.Y."/>
            <person name="Lin Y.F."/>
            <person name="Hsu J.L."/>
            <person name="Li C.Y."/>
            <person name="Wang Z.W."/>
            <person name="Zhao X."/>
            <person name="Zhong W.Y."/>
            <person name="Ma X.K."/>
            <person name="Ma L."/>
            <person name="Huang J."/>
            <person name="Chen G.Z."/>
            <person name="Huang M.Z."/>
            <person name="Huang L."/>
            <person name="Peng D.H."/>
            <person name="Luo Y.B."/>
            <person name="Zou S.Q."/>
            <person name="Chen S.P."/>
            <person name="Lan S."/>
            <person name="Tsai W.C."/>
            <person name="Van de Peer Y."/>
            <person name="Liu Z.J."/>
        </authorList>
    </citation>
    <scope>NUCLEOTIDE SEQUENCE [LARGE SCALE GENOMIC DNA]</scope>
    <source>
        <strain evidence="4">Lor288</strain>
    </source>
</reference>
<dbReference type="Proteomes" id="UP001412067">
    <property type="component" value="Unassembled WGS sequence"/>
</dbReference>
<gene>
    <name evidence="4" type="primary">PCMP-H43</name>
    <name evidence="4" type="ORF">KSP40_PGU016682</name>
</gene>
<comment type="caution">
    <text evidence="4">The sequence shown here is derived from an EMBL/GenBank/DDBJ whole genome shotgun (WGS) entry which is preliminary data.</text>
</comment>
<feature type="repeat" description="PPR" evidence="2">
    <location>
        <begin position="388"/>
        <end position="422"/>
    </location>
</feature>
<dbReference type="PANTHER" id="PTHR47926">
    <property type="entry name" value="PENTATRICOPEPTIDE REPEAT-CONTAINING PROTEIN"/>
    <property type="match status" value="1"/>
</dbReference>
<dbReference type="EMBL" id="JBBWWR010000010">
    <property type="protein sequence ID" value="KAK8961225.1"/>
    <property type="molecule type" value="Genomic_DNA"/>
</dbReference>
<organism evidence="4 5">
    <name type="scientific">Platanthera guangdongensis</name>
    <dbReference type="NCBI Taxonomy" id="2320717"/>
    <lineage>
        <taxon>Eukaryota</taxon>
        <taxon>Viridiplantae</taxon>
        <taxon>Streptophyta</taxon>
        <taxon>Embryophyta</taxon>
        <taxon>Tracheophyta</taxon>
        <taxon>Spermatophyta</taxon>
        <taxon>Magnoliopsida</taxon>
        <taxon>Liliopsida</taxon>
        <taxon>Asparagales</taxon>
        <taxon>Orchidaceae</taxon>
        <taxon>Orchidoideae</taxon>
        <taxon>Orchideae</taxon>
        <taxon>Orchidinae</taxon>
        <taxon>Platanthera</taxon>
    </lineage>
</organism>
<dbReference type="Pfam" id="PF20430">
    <property type="entry name" value="Eplus_motif"/>
    <property type="match status" value="1"/>
</dbReference>
<dbReference type="InterPro" id="IPR046849">
    <property type="entry name" value="E2_motif"/>
</dbReference>
<keyword evidence="1" id="KW-0677">Repeat</keyword>
<feature type="repeat" description="PPR" evidence="2">
    <location>
        <begin position="252"/>
        <end position="286"/>
    </location>
</feature>
<dbReference type="InterPro" id="IPR032867">
    <property type="entry name" value="DYW_dom"/>
</dbReference>
<dbReference type="SUPFAM" id="SSF48452">
    <property type="entry name" value="TPR-like"/>
    <property type="match status" value="1"/>
</dbReference>
<evidence type="ECO:0000313" key="4">
    <source>
        <dbReference type="EMBL" id="KAK8961225.1"/>
    </source>
</evidence>
<evidence type="ECO:0000256" key="1">
    <source>
        <dbReference type="ARBA" id="ARBA00022737"/>
    </source>
</evidence>
<dbReference type="PROSITE" id="PS51375">
    <property type="entry name" value="PPR"/>
    <property type="match status" value="4"/>
</dbReference>
<protein>
    <submittedName>
        <fullName evidence="4">Pentatricopeptide repeat-containing protein</fullName>
    </submittedName>
</protein>
<dbReference type="InterPro" id="IPR011990">
    <property type="entry name" value="TPR-like_helical_dom_sf"/>
</dbReference>
<sequence>MLLRAFFSPPFLQFLRPQLSNSSPFWISRRRHIFCSLAHHLLDEISPPELAAFNQSIRNLSDRRSFSQVIQFYINIFRNGHLPNNLTLPCIIKACTNLQAIPFGCAVHAHTILLGFDSATFIQNGVIVMYSRFGEISTARQVFDQLSHRNVVSWTSLISGYAQNGFPLDALHIFQTMRLTSPVVPDFIALVSVLKAHIDVGDFEQGRSVHGLVVKFGLEEELDLLITLTSMYAKCGQVHTARSIFDRVFSPELILWNSMISGYAKNGHAEEAVELFKKLISTKVNPDSITLRSAILSFSQLGSLVAASWMWEFVTISELKNDIFVKTAIIDMYAKCGSVVLARKVFDSIPHRDVVVWSAMIMGYGLYGQGKEAIDLFHEMIRSRIRPNDVTFVGLLSACKHAGLVEEGRGYFNSMRNHGIEPRHQHYACIVDLLSRAGHLEEAYGFIREMPMAPEVTVWGALLNACRIHGDVELGKYAADRVFALEPWNAGHYVQLSNIYASAGLWKEVASVRVLMKDKKAIKSMGLSSIEIDGKIQSFYAGDKSHPRSKEIFEMMEELERKLKKAGFLPHTDSILHDLGSEEKEVSLCNHSERIAMAYGLICTSPGTTLRITKNLRACVNCHSATKLISKVVDREIIVRDANRFHHFKDGSCTCGDYW</sequence>
<feature type="repeat" description="PPR" evidence="2">
    <location>
        <begin position="353"/>
        <end position="387"/>
    </location>
</feature>
<accession>A0ABR2MAN7</accession>
<dbReference type="Pfam" id="PF13041">
    <property type="entry name" value="PPR_2"/>
    <property type="match status" value="2"/>
</dbReference>